<feature type="domain" description="C2H2-type" evidence="3">
    <location>
        <begin position="379"/>
        <end position="407"/>
    </location>
</feature>
<dbReference type="PANTHER" id="PTHR47027">
    <property type="entry name" value="REVERSE TRANSCRIPTASE DOMAIN-CONTAINING PROTEIN"/>
    <property type="match status" value="1"/>
</dbReference>
<gene>
    <name evidence="5" type="primary">jockey\pol</name>
    <name evidence="5" type="ORF">SNAT2548_LOCUS7202</name>
</gene>
<dbReference type="SMART" id="SM00355">
    <property type="entry name" value="ZnF_C2H2"/>
    <property type="match status" value="1"/>
</dbReference>
<protein>
    <submittedName>
        <fullName evidence="5">Jockey\pol protein</fullName>
    </submittedName>
</protein>
<feature type="region of interest" description="Disordered" evidence="2">
    <location>
        <begin position="463"/>
        <end position="499"/>
    </location>
</feature>
<dbReference type="PROSITE" id="PS00028">
    <property type="entry name" value="ZINC_FINGER_C2H2_1"/>
    <property type="match status" value="1"/>
</dbReference>
<evidence type="ECO:0000313" key="6">
    <source>
        <dbReference type="Proteomes" id="UP000604046"/>
    </source>
</evidence>
<keyword evidence="1" id="KW-0863">Zinc-finger</keyword>
<dbReference type="PROSITE" id="PS50157">
    <property type="entry name" value="ZINC_FINGER_C2H2_2"/>
    <property type="match status" value="1"/>
</dbReference>
<reference evidence="5" key="1">
    <citation type="submission" date="2021-02" db="EMBL/GenBank/DDBJ databases">
        <authorList>
            <person name="Dougan E. K."/>
            <person name="Rhodes N."/>
            <person name="Thang M."/>
            <person name="Chan C."/>
        </authorList>
    </citation>
    <scope>NUCLEOTIDE SEQUENCE</scope>
</reference>
<name>A0A812JSB4_9DINO</name>
<evidence type="ECO:0000313" key="5">
    <source>
        <dbReference type="EMBL" id="CAE7212363.1"/>
    </source>
</evidence>
<sequence length="562" mass="62942">MSRQSIYDLHAGASQVKCAGGICFSLDLEGAFDNVPRTALATSLRRLGVSETLVQLLMQFHFEARYHCSVGAHEDYVTTTRGIKQGCTVAPYLFVAHTIAIIDTLAERLSWDWVTQLFTFYADDALAAWTLKSAEDLQGAIVGIQKVVQTFNDHGMTLSATKSVVLCHAKGADAIRILQKLKVFKDKLPHLAFMQHGEQILIPLKKTHQYLGTVISYRDAQEKTVQLRMRKARGQYSQLRKAINSRRVTHNRPRYQIWRAGVWSSAAHGLLAVGVRPTGRKHLRAMAARQMRAIAKKPAHLTLVTNEQIQKHLNAEDPLQALAQQGQRMHDALEIVAAECPSDIRALPKVRAQLALAINSLQSVSAGEQLPDDKESDPYTCPHCSLQFRTITSLRQHKAWKHPEAKPELLHFDPANHALNGLPQCQAPSPQKWHLPLVRQDYTVNMTTEVVSVFGSLLPGLATNMRETSKQPRDMDRETENAPNKRPKAARRGQRGGRRQIADENLNSVVTLLANLSLQQEDALNRLRLDTLDTSFTFHLQQQGPGTILLPLFKAGQEWQQK</sequence>
<keyword evidence="1" id="KW-0862">Zinc</keyword>
<dbReference type="EMBL" id="CAJNDS010000495">
    <property type="protein sequence ID" value="CAE7212363.1"/>
    <property type="molecule type" value="Genomic_DNA"/>
</dbReference>
<accession>A0A812JSB4</accession>
<dbReference type="Proteomes" id="UP000604046">
    <property type="component" value="Unassembled WGS sequence"/>
</dbReference>
<feature type="compositionally biased region" description="Basic residues" evidence="2">
    <location>
        <begin position="485"/>
        <end position="498"/>
    </location>
</feature>
<dbReference type="InterPro" id="IPR013087">
    <property type="entry name" value="Znf_C2H2_type"/>
</dbReference>
<dbReference type="PANTHER" id="PTHR47027:SF20">
    <property type="entry name" value="REVERSE TRANSCRIPTASE-LIKE PROTEIN WITH RNA-DIRECTED DNA POLYMERASE DOMAIN"/>
    <property type="match status" value="1"/>
</dbReference>
<evidence type="ECO:0000259" key="4">
    <source>
        <dbReference type="PROSITE" id="PS50878"/>
    </source>
</evidence>
<dbReference type="Gene3D" id="3.30.160.60">
    <property type="entry name" value="Classic Zinc Finger"/>
    <property type="match status" value="1"/>
</dbReference>
<keyword evidence="6" id="KW-1185">Reference proteome</keyword>
<comment type="caution">
    <text evidence="5">The sequence shown here is derived from an EMBL/GenBank/DDBJ whole genome shotgun (WGS) entry which is preliminary data.</text>
</comment>
<evidence type="ECO:0000256" key="2">
    <source>
        <dbReference type="SAM" id="MobiDB-lite"/>
    </source>
</evidence>
<keyword evidence="1" id="KW-0479">Metal-binding</keyword>
<dbReference type="OrthoDB" id="425681at2759"/>
<proteinExistence type="predicted"/>
<organism evidence="5 6">
    <name type="scientific">Symbiodinium natans</name>
    <dbReference type="NCBI Taxonomy" id="878477"/>
    <lineage>
        <taxon>Eukaryota</taxon>
        <taxon>Sar</taxon>
        <taxon>Alveolata</taxon>
        <taxon>Dinophyceae</taxon>
        <taxon>Suessiales</taxon>
        <taxon>Symbiodiniaceae</taxon>
        <taxon>Symbiodinium</taxon>
    </lineage>
</organism>
<dbReference type="InterPro" id="IPR000477">
    <property type="entry name" value="RT_dom"/>
</dbReference>
<evidence type="ECO:0000256" key="1">
    <source>
        <dbReference type="PROSITE-ProRule" id="PRU00042"/>
    </source>
</evidence>
<dbReference type="SUPFAM" id="SSF56672">
    <property type="entry name" value="DNA/RNA polymerases"/>
    <property type="match status" value="1"/>
</dbReference>
<dbReference type="AlphaFoldDB" id="A0A812JSB4"/>
<feature type="domain" description="Reverse transcriptase" evidence="4">
    <location>
        <begin position="1"/>
        <end position="215"/>
    </location>
</feature>
<evidence type="ECO:0000259" key="3">
    <source>
        <dbReference type="PROSITE" id="PS50157"/>
    </source>
</evidence>
<dbReference type="Pfam" id="PF00078">
    <property type="entry name" value="RVT_1"/>
    <property type="match status" value="1"/>
</dbReference>
<dbReference type="GO" id="GO:0008270">
    <property type="term" value="F:zinc ion binding"/>
    <property type="evidence" value="ECO:0007669"/>
    <property type="project" value="UniProtKB-KW"/>
</dbReference>
<dbReference type="InterPro" id="IPR043502">
    <property type="entry name" value="DNA/RNA_pol_sf"/>
</dbReference>
<dbReference type="SUPFAM" id="SSF118359">
    <property type="entry name" value="Expressed protein At2g23090/F21P24.15"/>
    <property type="match status" value="1"/>
</dbReference>
<dbReference type="PROSITE" id="PS50878">
    <property type="entry name" value="RT_POL"/>
    <property type="match status" value="1"/>
</dbReference>
<feature type="compositionally biased region" description="Basic and acidic residues" evidence="2">
    <location>
        <begin position="467"/>
        <end position="480"/>
    </location>
</feature>